<dbReference type="AlphaFoldDB" id="A0A8S3VM42"/>
<evidence type="ECO:0000313" key="3">
    <source>
        <dbReference type="EMBL" id="CAG2256187.1"/>
    </source>
</evidence>
<accession>A0A8S3VM42</accession>
<dbReference type="EMBL" id="CAJPWZ010003297">
    <property type="protein sequence ID" value="CAG2256187.1"/>
    <property type="molecule type" value="Genomic_DNA"/>
</dbReference>
<sequence>MLCASRNTNIDLVESYTDHYNVIMLEEICIIFITILACSLAFNLSCPGSGQWNYRAVLYCSDLNKYTCLLDTSKTRYTETCDGSRKETEGYKSTINRNNFDTAKCRPDRFQPKDFITVGHSDCVFQKSKCAQEGQIAAHEIKEKTSLLDTKCLCDYTKGYSFINSPKDKCYCSPLVDDCSCFREVCASGKILSPDYQCTTPIDMKNRKWNCSKIASAEDSQNGDQVQQSIKDIDTKNERQYRIAVQVIVPILVSIMTVYEKDDDNESETQHSPEKNDKIQHELSRQRDSKTSVHDISSSQEELKYNQIDGRKTDQISQTKQSDSSSSEDDDESFKSTHSSMTGLNKSEDKNRVTNNSTAFEKHHSDKGDDTVDKSSTVEKNDEMIKEYKQLDTTTKDIGDITEESDETNCMVEAVENKIKKNEEFSTFAKEQKDKIDDPVEETGTVVAEIEKTSEEDNTDHSDESDAKKSDTENKKPSEQDNTDHSDRSDAKKSETDNKPSEEDSSDHSDESAANKSDTENKKPSEQDNTDHSDRSDAKKSETDNKPSEQDNTDHSDRSDAKKSETDNKPSEEDSSDHSDESAANKSDTENKKPSEQDNTDHSDRSDAKKSETDNKLNELKLETEDADKIVKTGDPDKIVKMEDPDKTVKTEDPDKIVKTEDPDKIVKTEDPDKTVKTEDPDKTVKTEDPDKTVKTEDPDKTVKTEDPDKTVKTEDPDNIVKTENPDKSTPVATEKCFASLLDDFKIKNKTLVKPSTEENKRIEMRYLSEIIFQSTL</sequence>
<organism evidence="3 4">
    <name type="scientific">Mytilus edulis</name>
    <name type="common">Blue mussel</name>
    <dbReference type="NCBI Taxonomy" id="6550"/>
    <lineage>
        <taxon>Eukaryota</taxon>
        <taxon>Metazoa</taxon>
        <taxon>Spiralia</taxon>
        <taxon>Lophotrochozoa</taxon>
        <taxon>Mollusca</taxon>
        <taxon>Bivalvia</taxon>
        <taxon>Autobranchia</taxon>
        <taxon>Pteriomorphia</taxon>
        <taxon>Mytilida</taxon>
        <taxon>Mytiloidea</taxon>
        <taxon>Mytilidae</taxon>
        <taxon>Mytilinae</taxon>
        <taxon>Mytilus</taxon>
    </lineage>
</organism>
<feature type="compositionally biased region" description="Basic and acidic residues" evidence="1">
    <location>
        <begin position="449"/>
        <end position="727"/>
    </location>
</feature>
<feature type="compositionally biased region" description="Polar residues" evidence="1">
    <location>
        <begin position="336"/>
        <end position="345"/>
    </location>
</feature>
<proteinExistence type="predicted"/>
<keyword evidence="4" id="KW-1185">Reference proteome</keyword>
<gene>
    <name evidence="3" type="ORF">MEDL_67536</name>
</gene>
<evidence type="ECO:0000313" key="4">
    <source>
        <dbReference type="Proteomes" id="UP000683360"/>
    </source>
</evidence>
<name>A0A8S3VM42_MYTED</name>
<evidence type="ECO:0000256" key="1">
    <source>
        <dbReference type="SAM" id="MobiDB-lite"/>
    </source>
</evidence>
<dbReference type="OrthoDB" id="10384814at2759"/>
<feature type="transmembrane region" description="Helical" evidence="2">
    <location>
        <begin position="20"/>
        <end position="42"/>
    </location>
</feature>
<evidence type="ECO:0000256" key="2">
    <source>
        <dbReference type="SAM" id="Phobius"/>
    </source>
</evidence>
<reference evidence="3" key="1">
    <citation type="submission" date="2021-03" db="EMBL/GenBank/DDBJ databases">
        <authorList>
            <person name="Bekaert M."/>
        </authorList>
    </citation>
    <scope>NUCLEOTIDE SEQUENCE</scope>
</reference>
<feature type="compositionally biased region" description="Basic and acidic residues" evidence="1">
    <location>
        <begin position="268"/>
        <end position="293"/>
    </location>
</feature>
<keyword evidence="2" id="KW-0472">Membrane</keyword>
<feature type="compositionally biased region" description="Basic and acidic residues" evidence="1">
    <location>
        <begin position="360"/>
        <end position="389"/>
    </location>
</feature>
<feature type="region of interest" description="Disordered" evidence="1">
    <location>
        <begin position="420"/>
        <end position="731"/>
    </location>
</feature>
<feature type="compositionally biased region" description="Basic and acidic residues" evidence="1">
    <location>
        <begin position="420"/>
        <end position="438"/>
    </location>
</feature>
<keyword evidence="2" id="KW-1133">Transmembrane helix</keyword>
<comment type="caution">
    <text evidence="3">The sequence shown here is derived from an EMBL/GenBank/DDBJ whole genome shotgun (WGS) entry which is preliminary data.</text>
</comment>
<feature type="region of interest" description="Disordered" evidence="1">
    <location>
        <begin position="263"/>
        <end position="389"/>
    </location>
</feature>
<protein>
    <submittedName>
        <fullName evidence="3">Uncharacterized protein</fullName>
    </submittedName>
</protein>
<dbReference type="Proteomes" id="UP000683360">
    <property type="component" value="Unassembled WGS sequence"/>
</dbReference>
<feature type="compositionally biased region" description="Basic and acidic residues" evidence="1">
    <location>
        <begin position="301"/>
        <end position="314"/>
    </location>
</feature>
<keyword evidence="2" id="KW-0812">Transmembrane</keyword>